<comment type="caution">
    <text evidence="1">The sequence shown here is derived from an EMBL/GenBank/DDBJ whole genome shotgun (WGS) entry which is preliminary data.</text>
</comment>
<evidence type="ECO:0000313" key="2">
    <source>
        <dbReference type="Proteomes" id="UP001341840"/>
    </source>
</evidence>
<reference evidence="1 2" key="1">
    <citation type="journal article" date="2023" name="Plants (Basel)">
        <title>Bridging the Gap: Combining Genomics and Transcriptomics Approaches to Understand Stylosanthes scabra, an Orphan Legume from the Brazilian Caatinga.</title>
        <authorList>
            <person name="Ferreira-Neto J.R.C."/>
            <person name="da Silva M.D."/>
            <person name="Binneck E."/>
            <person name="de Melo N.F."/>
            <person name="da Silva R.H."/>
            <person name="de Melo A.L.T.M."/>
            <person name="Pandolfi V."/>
            <person name="Bustamante F.O."/>
            <person name="Brasileiro-Vidal A.C."/>
            <person name="Benko-Iseppon A.M."/>
        </authorList>
    </citation>
    <scope>NUCLEOTIDE SEQUENCE [LARGE SCALE GENOMIC DNA]</scope>
    <source>
        <tissue evidence="1">Leaves</tissue>
    </source>
</reference>
<sequence length="73" mass="7922">MLHEPRPSDRPSLVVGERGHVHRVWDTDPFFGLPAAFTQPSLRGPVATSSEFMVVNSLFRVGDRVFGVASGSG</sequence>
<feature type="non-terminal residue" evidence="1">
    <location>
        <position position="73"/>
    </location>
</feature>
<accession>A0ABU6V0R6</accession>
<keyword evidence="2" id="KW-1185">Reference proteome</keyword>
<proteinExistence type="predicted"/>
<gene>
    <name evidence="1" type="ORF">PIB30_114152</name>
</gene>
<dbReference type="Proteomes" id="UP001341840">
    <property type="component" value="Unassembled WGS sequence"/>
</dbReference>
<protein>
    <submittedName>
        <fullName evidence="1">Uncharacterized protein</fullName>
    </submittedName>
</protein>
<organism evidence="1 2">
    <name type="scientific">Stylosanthes scabra</name>
    <dbReference type="NCBI Taxonomy" id="79078"/>
    <lineage>
        <taxon>Eukaryota</taxon>
        <taxon>Viridiplantae</taxon>
        <taxon>Streptophyta</taxon>
        <taxon>Embryophyta</taxon>
        <taxon>Tracheophyta</taxon>
        <taxon>Spermatophyta</taxon>
        <taxon>Magnoliopsida</taxon>
        <taxon>eudicotyledons</taxon>
        <taxon>Gunneridae</taxon>
        <taxon>Pentapetalae</taxon>
        <taxon>rosids</taxon>
        <taxon>fabids</taxon>
        <taxon>Fabales</taxon>
        <taxon>Fabaceae</taxon>
        <taxon>Papilionoideae</taxon>
        <taxon>50 kb inversion clade</taxon>
        <taxon>dalbergioids sensu lato</taxon>
        <taxon>Dalbergieae</taxon>
        <taxon>Pterocarpus clade</taxon>
        <taxon>Stylosanthes</taxon>
    </lineage>
</organism>
<name>A0ABU6V0R6_9FABA</name>
<evidence type="ECO:0000313" key="1">
    <source>
        <dbReference type="EMBL" id="MED6166924.1"/>
    </source>
</evidence>
<dbReference type="EMBL" id="JASCZI010130937">
    <property type="protein sequence ID" value="MED6166924.1"/>
    <property type="molecule type" value="Genomic_DNA"/>
</dbReference>